<organism evidence="5 6">
    <name type="scientific">Aquimarina algiphila</name>
    <dbReference type="NCBI Taxonomy" id="2047982"/>
    <lineage>
        <taxon>Bacteria</taxon>
        <taxon>Pseudomonadati</taxon>
        <taxon>Bacteroidota</taxon>
        <taxon>Flavobacteriia</taxon>
        <taxon>Flavobacteriales</taxon>
        <taxon>Flavobacteriaceae</taxon>
        <taxon>Aquimarina</taxon>
    </lineage>
</organism>
<name>A0A554VB38_9FLAO</name>
<dbReference type="Proteomes" id="UP000318833">
    <property type="component" value="Unassembled WGS sequence"/>
</dbReference>
<dbReference type="PANTHER" id="PTHR10412">
    <property type="entry name" value="MANNOSYL-OLIGOSACCHARIDE GLUCOSIDASE"/>
    <property type="match status" value="1"/>
</dbReference>
<dbReference type="GO" id="GO:0009311">
    <property type="term" value="P:oligosaccharide metabolic process"/>
    <property type="evidence" value="ECO:0007669"/>
    <property type="project" value="InterPro"/>
</dbReference>
<accession>A0A554VB38</accession>
<evidence type="ECO:0000256" key="2">
    <source>
        <dbReference type="ARBA" id="ARBA00022801"/>
    </source>
</evidence>
<reference evidence="5 6" key="1">
    <citation type="submission" date="2019-07" db="EMBL/GenBank/DDBJ databases">
        <title>The draft genome sequence of Aquimarina algiphila M91.</title>
        <authorList>
            <person name="Meng X."/>
        </authorList>
    </citation>
    <scope>NUCLEOTIDE SEQUENCE [LARGE SCALE GENOMIC DNA]</scope>
    <source>
        <strain evidence="5 6">M91</strain>
    </source>
</reference>
<dbReference type="SUPFAM" id="SSF48208">
    <property type="entry name" value="Six-hairpin glycosidases"/>
    <property type="match status" value="1"/>
</dbReference>
<feature type="domain" description="Mannosylglycerate hydrolase MGH1-like glycoside hydrolase" evidence="4">
    <location>
        <begin position="89"/>
        <end position="433"/>
    </location>
</feature>
<dbReference type="GO" id="GO:0004573">
    <property type="term" value="F:Glc3Man9GlcNAc2 oligosaccharide glucosidase activity"/>
    <property type="evidence" value="ECO:0007669"/>
    <property type="project" value="InterPro"/>
</dbReference>
<dbReference type="InterPro" id="IPR012341">
    <property type="entry name" value="6hp_glycosidase-like_sf"/>
</dbReference>
<dbReference type="Gene3D" id="1.50.10.10">
    <property type="match status" value="1"/>
</dbReference>
<protein>
    <recommendedName>
        <fullName evidence="4">Mannosylglycerate hydrolase MGH1-like glycoside hydrolase domain-containing protein</fullName>
    </recommendedName>
</protein>
<dbReference type="PANTHER" id="PTHR10412:SF11">
    <property type="entry name" value="MANNOSYL-OLIGOSACCHARIDE GLUCOSIDASE"/>
    <property type="match status" value="1"/>
</dbReference>
<evidence type="ECO:0000259" key="4">
    <source>
        <dbReference type="Pfam" id="PF22422"/>
    </source>
</evidence>
<dbReference type="EMBL" id="VLNR01000104">
    <property type="protein sequence ID" value="TSE03619.1"/>
    <property type="molecule type" value="Genomic_DNA"/>
</dbReference>
<evidence type="ECO:0000313" key="5">
    <source>
        <dbReference type="EMBL" id="TSE03619.1"/>
    </source>
</evidence>
<evidence type="ECO:0000256" key="3">
    <source>
        <dbReference type="ARBA" id="ARBA00023295"/>
    </source>
</evidence>
<evidence type="ECO:0000256" key="1">
    <source>
        <dbReference type="ARBA" id="ARBA00010833"/>
    </source>
</evidence>
<dbReference type="GO" id="GO:0006487">
    <property type="term" value="P:protein N-linked glycosylation"/>
    <property type="evidence" value="ECO:0007669"/>
    <property type="project" value="TreeGrafter"/>
</dbReference>
<comment type="caution">
    <text evidence="5">The sequence shown here is derived from an EMBL/GenBank/DDBJ whole genome shotgun (WGS) entry which is preliminary data.</text>
</comment>
<keyword evidence="6" id="KW-1185">Reference proteome</keyword>
<dbReference type="RefSeq" id="WP_143918925.1">
    <property type="nucleotide sequence ID" value="NZ_CANMIK010000099.1"/>
</dbReference>
<gene>
    <name evidence="5" type="ORF">FOF46_28845</name>
</gene>
<keyword evidence="2" id="KW-0378">Hydrolase</keyword>
<dbReference type="InterPro" id="IPR054491">
    <property type="entry name" value="MGH1-like_GH"/>
</dbReference>
<dbReference type="OrthoDB" id="9781878at2"/>
<dbReference type="InterPro" id="IPR004888">
    <property type="entry name" value="Glycoside_hydrolase_63"/>
</dbReference>
<dbReference type="InterPro" id="IPR008928">
    <property type="entry name" value="6-hairpin_glycosidase_sf"/>
</dbReference>
<dbReference type="Pfam" id="PF22422">
    <property type="entry name" value="MGH1-like_GH"/>
    <property type="match status" value="1"/>
</dbReference>
<evidence type="ECO:0000313" key="6">
    <source>
        <dbReference type="Proteomes" id="UP000318833"/>
    </source>
</evidence>
<keyword evidence="3" id="KW-0326">Glycosidase</keyword>
<sequence length="462" mass="53304">MKRREFTKKLGASAGLLGISGIYACNTETSVSKQEKELDCPPEFKITPELSKQMYDRALEITKAKVRGGDTEEFFKKPFIDAAFSKNIFLWDTCFMVCFAKYHLDELPVYQALDNFYDQMDEDGYICREYRHNGSPLWSKKHPVSINPPLLAFAELEIYSITKDKKRLRKVYPTLKKNFEFLVKTYQTEDHLFYADTLGMGMDNIQRYPEGWNNDGNGMTHHELGEKIGKMNLSSEASLTMFITEYPKTLQGVWNKQGRLVDFSCQMAMLADQLKTIAGLIEAPSEDINKYTEIHSMIAKAVNEYCWNEEDQIYYDLGFGKQIQRKHIGMYWALLGKIVPEDRMDKFLSHLENPKEFGRRTPLPALSADDPDYKGWGDYWRGGVWAPTTYMVLKGLTVCGQDKLAKRLAEKTYQSIAEVFKMTNTFWENYAPDLVSYGMPSKNDFCGWTALIPIAVYKEYIS</sequence>
<dbReference type="PROSITE" id="PS51257">
    <property type="entry name" value="PROKAR_LIPOPROTEIN"/>
    <property type="match status" value="1"/>
</dbReference>
<comment type="similarity">
    <text evidence="1">Belongs to the glycosyl hydrolase 63 family.</text>
</comment>
<dbReference type="AlphaFoldDB" id="A0A554VB38"/>
<proteinExistence type="inferred from homology"/>